<dbReference type="PANTHER" id="PTHR46641:SF2">
    <property type="entry name" value="FMRFAMIDE RECEPTOR"/>
    <property type="match status" value="1"/>
</dbReference>
<keyword evidence="3 5" id="KW-1133">Transmembrane helix</keyword>
<evidence type="ECO:0000256" key="5">
    <source>
        <dbReference type="SAM" id="Phobius"/>
    </source>
</evidence>
<proteinExistence type="predicted"/>
<dbReference type="Gene3D" id="1.20.1070.10">
    <property type="entry name" value="Rhodopsin 7-helix transmembrane proteins"/>
    <property type="match status" value="1"/>
</dbReference>
<evidence type="ECO:0000256" key="4">
    <source>
        <dbReference type="ARBA" id="ARBA00023136"/>
    </source>
</evidence>
<comment type="subcellular location">
    <subcellularLocation>
        <location evidence="1">Membrane</location>
    </subcellularLocation>
</comment>
<dbReference type="PANTHER" id="PTHR46641">
    <property type="entry name" value="FMRFAMIDE RECEPTOR-RELATED"/>
    <property type="match status" value="1"/>
</dbReference>
<organism evidence="7 8">
    <name type="scientific">Biomphalaria glabrata</name>
    <name type="common">Bloodfluke planorb</name>
    <name type="synonym">Freshwater snail</name>
    <dbReference type="NCBI Taxonomy" id="6526"/>
    <lineage>
        <taxon>Eukaryota</taxon>
        <taxon>Metazoa</taxon>
        <taxon>Spiralia</taxon>
        <taxon>Lophotrochozoa</taxon>
        <taxon>Mollusca</taxon>
        <taxon>Gastropoda</taxon>
        <taxon>Heterobranchia</taxon>
        <taxon>Euthyneura</taxon>
        <taxon>Panpulmonata</taxon>
        <taxon>Hygrophila</taxon>
        <taxon>Lymnaeoidea</taxon>
        <taxon>Planorbidae</taxon>
        <taxon>Biomphalaria</taxon>
    </lineage>
</organism>
<reference evidence="7" key="1">
    <citation type="submission" date="2020-05" db="UniProtKB">
        <authorList>
            <consortium name="EnsemblMetazoa"/>
        </authorList>
    </citation>
    <scope>IDENTIFICATION</scope>
    <source>
        <strain evidence="7">BB02</strain>
    </source>
</reference>
<evidence type="ECO:0000313" key="7">
    <source>
        <dbReference type="EnsemblMetazoa" id="BGLB035479-PA"/>
    </source>
</evidence>
<dbReference type="KEGG" id="bgt:106050228"/>
<dbReference type="InterPro" id="IPR052954">
    <property type="entry name" value="GPCR-Ligand_Int"/>
</dbReference>
<evidence type="ECO:0000256" key="2">
    <source>
        <dbReference type="ARBA" id="ARBA00022692"/>
    </source>
</evidence>
<dbReference type="RefSeq" id="XP_013060638.2">
    <property type="nucleotide sequence ID" value="XM_013205184.2"/>
</dbReference>
<gene>
    <name evidence="7" type="primary">106050228</name>
</gene>
<dbReference type="VEuPathDB" id="VectorBase:BGLB035479"/>
<dbReference type="STRING" id="6526.A0A2C9LVL6"/>
<name>A0A2C9LVL6_BIOGL</name>
<feature type="transmembrane region" description="Helical" evidence="5">
    <location>
        <begin position="70"/>
        <end position="95"/>
    </location>
</feature>
<dbReference type="Proteomes" id="UP000076420">
    <property type="component" value="Unassembled WGS sequence"/>
</dbReference>
<keyword evidence="4 5" id="KW-0472">Membrane</keyword>
<evidence type="ECO:0000313" key="8">
    <source>
        <dbReference type="Proteomes" id="UP000076420"/>
    </source>
</evidence>
<dbReference type="SUPFAM" id="SSF81321">
    <property type="entry name" value="Family A G protein-coupled receptor-like"/>
    <property type="match status" value="1"/>
</dbReference>
<sequence length="353" mass="40858">MNTNDETSEIPIQPLQFAEFFFTSSDNDRLFLLVLKCYINPAISIFGLAANFLGMTILRSSGLNKASNVLLFGLALADSLAIFFTVNVAEMLLFFDPTKKYPSLAGWQYDQNVSFILYLLRSAFYFVGDWGAYVNTTIPAIITCERLVAIFSPLHFKKYITAKFAVVSVVVSFVFWIPLSAFFHYVTPFDYVRISNTTYMGIWKLSDYYINNSRVILIFNNYVFEIMSSWAPVCFVTVGCIAIWIKVKITMRKRRNLGAADRGSNTSTRTTKTLLATCAFFASTHFLYSVLIYIFDPDFFIYQKQFIVYEIMHSIYLINNSSNFFVYVAFNKKLWLIFKRMVFPQSRKRMINY</sequence>
<dbReference type="EnsemblMetazoa" id="BGLB035479-RA">
    <property type="protein sequence ID" value="BGLB035479-PA"/>
    <property type="gene ID" value="BGLB035479"/>
</dbReference>
<dbReference type="InterPro" id="IPR017452">
    <property type="entry name" value="GPCR_Rhodpsn_7TM"/>
</dbReference>
<protein>
    <recommendedName>
        <fullName evidence="6">G-protein coupled receptors family 1 profile domain-containing protein</fullName>
    </recommendedName>
</protein>
<feature type="transmembrane region" description="Helical" evidence="5">
    <location>
        <begin position="222"/>
        <end position="245"/>
    </location>
</feature>
<feature type="transmembrane region" description="Helical" evidence="5">
    <location>
        <begin position="115"/>
        <end position="143"/>
    </location>
</feature>
<dbReference type="PROSITE" id="PS50262">
    <property type="entry name" value="G_PROTEIN_RECEP_F1_2"/>
    <property type="match status" value="1"/>
</dbReference>
<accession>A0A2C9LVL6</accession>
<evidence type="ECO:0000259" key="6">
    <source>
        <dbReference type="PROSITE" id="PS50262"/>
    </source>
</evidence>
<feature type="domain" description="G-protein coupled receptors family 1 profile" evidence="6">
    <location>
        <begin position="50"/>
        <end position="327"/>
    </location>
</feature>
<evidence type="ECO:0000256" key="1">
    <source>
        <dbReference type="ARBA" id="ARBA00004370"/>
    </source>
</evidence>
<dbReference type="VEuPathDB" id="VectorBase:BGLAX_041292"/>
<dbReference type="GO" id="GO:0016020">
    <property type="term" value="C:membrane"/>
    <property type="evidence" value="ECO:0007669"/>
    <property type="project" value="UniProtKB-SubCell"/>
</dbReference>
<dbReference type="OrthoDB" id="6097859at2759"/>
<feature type="transmembrane region" description="Helical" evidence="5">
    <location>
        <begin position="38"/>
        <end position="58"/>
    </location>
</feature>
<keyword evidence="2 5" id="KW-0812">Transmembrane</keyword>
<feature type="transmembrane region" description="Helical" evidence="5">
    <location>
        <begin position="274"/>
        <end position="295"/>
    </location>
</feature>
<dbReference type="AlphaFoldDB" id="A0A2C9LVL6"/>
<feature type="transmembrane region" description="Helical" evidence="5">
    <location>
        <begin position="164"/>
        <end position="186"/>
    </location>
</feature>
<evidence type="ECO:0000256" key="3">
    <source>
        <dbReference type="ARBA" id="ARBA00022989"/>
    </source>
</evidence>
<feature type="transmembrane region" description="Helical" evidence="5">
    <location>
        <begin position="307"/>
        <end position="330"/>
    </location>
</feature>